<comment type="caution">
    <text evidence="1">The sequence shown here is derived from an EMBL/GenBank/DDBJ whole genome shotgun (WGS) entry which is preliminary data.</text>
</comment>
<dbReference type="EMBL" id="AEQP01000003">
    <property type="protein sequence ID" value="EFV95524.1"/>
    <property type="molecule type" value="Genomic_DNA"/>
</dbReference>
<evidence type="ECO:0000313" key="1">
    <source>
        <dbReference type="EMBL" id="EFV95524.1"/>
    </source>
</evidence>
<gene>
    <name evidence="1" type="ORF">HMPREF0551_1012</name>
</gene>
<protein>
    <submittedName>
        <fullName evidence="1">Uncharacterized protein</fullName>
    </submittedName>
</protein>
<accession>E7RW41</accession>
<dbReference type="AlphaFoldDB" id="E7RW41"/>
<sequence length="96" mass="8946">MLPPELVLMEGSETTRPVPEAAARKGLGAAGLGAAAAPLPASAGLLPAGDAEAAAGDAVPGADAAGPDDVLPAVADGVLPRADAADAGLAEAEEGV</sequence>
<dbReference type="Proteomes" id="UP000011021">
    <property type="component" value="Unassembled WGS sequence"/>
</dbReference>
<name>E7RW41_9BURK</name>
<dbReference type="STRING" id="887898.HMPREF0551_1012"/>
<reference evidence="1 2" key="1">
    <citation type="submission" date="2010-12" db="EMBL/GenBank/DDBJ databases">
        <authorList>
            <person name="Muzny D."/>
            <person name="Qin X."/>
            <person name="Deng J."/>
            <person name="Jiang H."/>
            <person name="Liu Y."/>
            <person name="Qu J."/>
            <person name="Song X.-Z."/>
            <person name="Zhang L."/>
            <person name="Thornton R."/>
            <person name="Coyle M."/>
            <person name="Francisco L."/>
            <person name="Jackson L."/>
            <person name="Javaid M."/>
            <person name="Korchina V."/>
            <person name="Kovar C."/>
            <person name="Mata R."/>
            <person name="Mathew T."/>
            <person name="Ngo R."/>
            <person name="Nguyen L."/>
            <person name="Nguyen N."/>
            <person name="Okwuonu G."/>
            <person name="Ongeri F."/>
            <person name="Pham C."/>
            <person name="Simmons D."/>
            <person name="Wilczek-Boney K."/>
            <person name="Hale W."/>
            <person name="Jakkamsetti A."/>
            <person name="Pham P."/>
            <person name="Ruth R."/>
            <person name="San Lucas F."/>
            <person name="Warren J."/>
            <person name="Zhang J."/>
            <person name="Zhao Z."/>
            <person name="Zhou C."/>
            <person name="Zhu D."/>
            <person name="Lee S."/>
            <person name="Bess C."/>
            <person name="Blankenburg K."/>
            <person name="Forbes L."/>
            <person name="Fu Q."/>
            <person name="Gubbala S."/>
            <person name="Hirani K."/>
            <person name="Jayaseelan J.C."/>
            <person name="Lara F."/>
            <person name="Munidasa M."/>
            <person name="Palculict T."/>
            <person name="Patil S."/>
            <person name="Pu L.-L."/>
            <person name="Saada N."/>
            <person name="Tang L."/>
            <person name="Weissenberger G."/>
            <person name="Zhu Y."/>
            <person name="Hemphill L."/>
            <person name="Shang Y."/>
            <person name="Youmans B."/>
            <person name="Ayvaz T."/>
            <person name="Ross M."/>
            <person name="Santibanez J."/>
            <person name="Aqrawi P."/>
            <person name="Gross S."/>
            <person name="Joshi V."/>
            <person name="Fowler G."/>
            <person name="Nazareth L."/>
            <person name="Reid J."/>
            <person name="Worley K."/>
            <person name="Petrosino J."/>
            <person name="Highlander S."/>
            <person name="Gibbs R."/>
        </authorList>
    </citation>
    <scope>NUCLEOTIDE SEQUENCE [LARGE SCALE GENOMIC DNA]</scope>
    <source>
        <strain evidence="1 2">ATCC 51599</strain>
    </source>
</reference>
<keyword evidence="2" id="KW-1185">Reference proteome</keyword>
<proteinExistence type="predicted"/>
<evidence type="ECO:0000313" key="2">
    <source>
        <dbReference type="Proteomes" id="UP000011021"/>
    </source>
</evidence>
<dbReference type="HOGENOM" id="CLU_2356240_0_0_4"/>
<organism evidence="1 2">
    <name type="scientific">Lautropia mirabilis ATCC 51599</name>
    <dbReference type="NCBI Taxonomy" id="887898"/>
    <lineage>
        <taxon>Bacteria</taxon>
        <taxon>Pseudomonadati</taxon>
        <taxon>Pseudomonadota</taxon>
        <taxon>Betaproteobacteria</taxon>
        <taxon>Burkholderiales</taxon>
        <taxon>Burkholderiaceae</taxon>
        <taxon>Lautropia</taxon>
    </lineage>
</organism>